<protein>
    <submittedName>
        <fullName evidence="1">Uncharacterized protein</fullName>
    </submittedName>
</protein>
<dbReference type="AlphaFoldDB" id="A0A319CTT2"/>
<keyword evidence="2" id="KW-1185">Reference proteome</keyword>
<accession>A0A319CTT2</accession>
<organism evidence="1 2">
    <name type="scientific">Aspergillus ellipticus CBS 707.79</name>
    <dbReference type="NCBI Taxonomy" id="1448320"/>
    <lineage>
        <taxon>Eukaryota</taxon>
        <taxon>Fungi</taxon>
        <taxon>Dikarya</taxon>
        <taxon>Ascomycota</taxon>
        <taxon>Pezizomycotina</taxon>
        <taxon>Eurotiomycetes</taxon>
        <taxon>Eurotiomycetidae</taxon>
        <taxon>Eurotiales</taxon>
        <taxon>Aspergillaceae</taxon>
        <taxon>Aspergillus</taxon>
        <taxon>Aspergillus subgen. Circumdati</taxon>
    </lineage>
</organism>
<evidence type="ECO:0000313" key="2">
    <source>
        <dbReference type="Proteomes" id="UP000247810"/>
    </source>
</evidence>
<gene>
    <name evidence="1" type="ORF">BO71DRAFT_147743</name>
</gene>
<dbReference type="EMBL" id="KZ826120">
    <property type="protein sequence ID" value="PYH88150.1"/>
    <property type="molecule type" value="Genomic_DNA"/>
</dbReference>
<name>A0A319CTT2_9EURO</name>
<dbReference type="VEuPathDB" id="FungiDB:BO71DRAFT_147743"/>
<dbReference type="Proteomes" id="UP000247810">
    <property type="component" value="Unassembled WGS sequence"/>
</dbReference>
<reference evidence="1 2" key="1">
    <citation type="submission" date="2018-02" db="EMBL/GenBank/DDBJ databases">
        <title>The genomes of Aspergillus section Nigri reveals drivers in fungal speciation.</title>
        <authorList>
            <consortium name="DOE Joint Genome Institute"/>
            <person name="Vesth T.C."/>
            <person name="Nybo J."/>
            <person name="Theobald S."/>
            <person name="Brandl J."/>
            <person name="Frisvad J.C."/>
            <person name="Nielsen K.F."/>
            <person name="Lyhne E.K."/>
            <person name="Kogle M.E."/>
            <person name="Kuo A."/>
            <person name="Riley R."/>
            <person name="Clum A."/>
            <person name="Nolan M."/>
            <person name="Lipzen A."/>
            <person name="Salamov A."/>
            <person name="Henrissat B."/>
            <person name="Wiebenga A."/>
            <person name="De vries R.P."/>
            <person name="Grigoriev I.V."/>
            <person name="Mortensen U.H."/>
            <person name="Andersen M.R."/>
            <person name="Baker S.E."/>
        </authorList>
    </citation>
    <scope>NUCLEOTIDE SEQUENCE [LARGE SCALE GENOMIC DNA]</scope>
    <source>
        <strain evidence="1 2">CBS 707.79</strain>
    </source>
</reference>
<sequence>MAHASQWRGGDVRFEFTETRGRPAKSGGSRDRLCHPLALSLFFLLLVLSPRSTLLFRTSFDIMPSNPILRSKQRDCDTDTSARFVPNNGHVILTAVPPLRFYPGGLDTPGRGDAAVRLREISHTSSEPLSLTATVRESRAKQVSLSRSKAIPIRCLWPSIKDNCPRNIFEMYKTYCCPCAALTPYPIPFPGGEDNGRKRRPQA</sequence>
<proteinExistence type="predicted"/>
<evidence type="ECO:0000313" key="1">
    <source>
        <dbReference type="EMBL" id="PYH88150.1"/>
    </source>
</evidence>